<organism evidence="1 2">
    <name type="scientific">Petrolisthes manimaculis</name>
    <dbReference type="NCBI Taxonomy" id="1843537"/>
    <lineage>
        <taxon>Eukaryota</taxon>
        <taxon>Metazoa</taxon>
        <taxon>Ecdysozoa</taxon>
        <taxon>Arthropoda</taxon>
        <taxon>Crustacea</taxon>
        <taxon>Multicrustacea</taxon>
        <taxon>Malacostraca</taxon>
        <taxon>Eumalacostraca</taxon>
        <taxon>Eucarida</taxon>
        <taxon>Decapoda</taxon>
        <taxon>Pleocyemata</taxon>
        <taxon>Anomura</taxon>
        <taxon>Galatheoidea</taxon>
        <taxon>Porcellanidae</taxon>
        <taxon>Petrolisthes</taxon>
    </lineage>
</organism>
<evidence type="ECO:0000313" key="1">
    <source>
        <dbReference type="EMBL" id="KAK4322251.1"/>
    </source>
</evidence>
<sequence length="98" mass="10812">MIAVLTPQDLARGVLLIFLHGGAGGGQLVVARRSLLCRFQVETVLRHIEQASYIGEMGRCHIVWRGSRSTAQRFDAGRRCHIAASCDLASLTLHPRFN</sequence>
<accession>A0AAE1UJ40</accession>
<comment type="caution">
    <text evidence="1">The sequence shown here is derived from an EMBL/GenBank/DDBJ whole genome shotgun (WGS) entry which is preliminary data.</text>
</comment>
<name>A0AAE1UJ40_9EUCA</name>
<gene>
    <name evidence="1" type="ORF">Pmani_007047</name>
</gene>
<evidence type="ECO:0000313" key="2">
    <source>
        <dbReference type="Proteomes" id="UP001292094"/>
    </source>
</evidence>
<dbReference type="Proteomes" id="UP001292094">
    <property type="component" value="Unassembled WGS sequence"/>
</dbReference>
<reference evidence="1" key="1">
    <citation type="submission" date="2023-11" db="EMBL/GenBank/DDBJ databases">
        <title>Genome assemblies of two species of porcelain crab, Petrolisthes cinctipes and Petrolisthes manimaculis (Anomura: Porcellanidae).</title>
        <authorList>
            <person name="Angst P."/>
        </authorList>
    </citation>
    <scope>NUCLEOTIDE SEQUENCE</scope>
    <source>
        <strain evidence="1">PB745_02</strain>
        <tissue evidence="1">Gill</tissue>
    </source>
</reference>
<proteinExistence type="predicted"/>
<dbReference type="AlphaFoldDB" id="A0AAE1UJ40"/>
<protein>
    <submittedName>
        <fullName evidence="1">Uncharacterized protein</fullName>
    </submittedName>
</protein>
<keyword evidence="2" id="KW-1185">Reference proteome</keyword>
<dbReference type="EMBL" id="JAWZYT010000531">
    <property type="protein sequence ID" value="KAK4322251.1"/>
    <property type="molecule type" value="Genomic_DNA"/>
</dbReference>